<dbReference type="EMBL" id="JBHMAR010000004">
    <property type="protein sequence ID" value="MFB9734664.1"/>
    <property type="molecule type" value="Genomic_DNA"/>
</dbReference>
<feature type="region of interest" description="Disordered" evidence="1">
    <location>
        <begin position="1"/>
        <end position="58"/>
    </location>
</feature>
<feature type="compositionally biased region" description="Gly residues" evidence="1">
    <location>
        <begin position="20"/>
        <end position="31"/>
    </location>
</feature>
<comment type="caution">
    <text evidence="2">The sequence shown here is derived from an EMBL/GenBank/DDBJ whole genome shotgun (WGS) entry which is preliminary data.</text>
</comment>
<organism evidence="2 3">
    <name type="scientific">Streptomyces thermocoprophilus</name>
    <dbReference type="NCBI Taxonomy" id="78356"/>
    <lineage>
        <taxon>Bacteria</taxon>
        <taxon>Bacillati</taxon>
        <taxon>Actinomycetota</taxon>
        <taxon>Actinomycetes</taxon>
        <taxon>Kitasatosporales</taxon>
        <taxon>Streptomycetaceae</taxon>
        <taxon>Streptomyces</taxon>
    </lineage>
</organism>
<dbReference type="Proteomes" id="UP001589703">
    <property type="component" value="Unassembled WGS sequence"/>
</dbReference>
<gene>
    <name evidence="2" type="ORF">ACFFRO_05865</name>
</gene>
<evidence type="ECO:0000313" key="2">
    <source>
        <dbReference type="EMBL" id="MFB9734664.1"/>
    </source>
</evidence>
<proteinExistence type="predicted"/>
<reference evidence="2 3" key="1">
    <citation type="submission" date="2024-09" db="EMBL/GenBank/DDBJ databases">
        <authorList>
            <person name="Sun Q."/>
            <person name="Mori K."/>
        </authorList>
    </citation>
    <scope>NUCLEOTIDE SEQUENCE [LARGE SCALE GENOMIC DNA]</scope>
    <source>
        <strain evidence="2 3">JCM 10918</strain>
    </source>
</reference>
<sequence>MTGNPTAQPIGMRLNHVADPGGGGGPAGGGPKLASSPAEKKAAANTIERDIEPGTHTAGAWADHETDAAVKAFAAKDGDGWLTSGALKAAHHTWGEQVKGLMTMLSQDKSALRSANATLTGTDVGIGAAARRTSVLDQYSQPPTK</sequence>
<protein>
    <submittedName>
        <fullName evidence="2">Uncharacterized protein</fullName>
    </submittedName>
</protein>
<feature type="compositionally biased region" description="Basic and acidic residues" evidence="1">
    <location>
        <begin position="38"/>
        <end position="53"/>
    </location>
</feature>
<accession>A0ABV5VA24</accession>
<keyword evidence="3" id="KW-1185">Reference proteome</keyword>
<dbReference type="RefSeq" id="WP_385858222.1">
    <property type="nucleotide sequence ID" value="NZ_JBHMAR010000004.1"/>
</dbReference>
<evidence type="ECO:0000313" key="3">
    <source>
        <dbReference type="Proteomes" id="UP001589703"/>
    </source>
</evidence>
<name>A0ABV5VA24_9ACTN</name>
<evidence type="ECO:0000256" key="1">
    <source>
        <dbReference type="SAM" id="MobiDB-lite"/>
    </source>
</evidence>